<keyword evidence="2 5" id="KW-0808">Transferase</keyword>
<keyword evidence="3 5" id="KW-0949">S-adenosyl-L-methionine</keyword>
<dbReference type="PRINTS" id="PR00105">
    <property type="entry name" value="C5METTRFRASE"/>
</dbReference>
<comment type="similarity">
    <text evidence="5 6">Belongs to the class I-like SAM-binding methyltransferase superfamily. C5-methyltransferase family.</text>
</comment>
<name>A0ABZ2RQJ9_9BACT</name>
<evidence type="ECO:0000256" key="6">
    <source>
        <dbReference type="RuleBase" id="RU000416"/>
    </source>
</evidence>
<evidence type="ECO:0000256" key="2">
    <source>
        <dbReference type="ARBA" id="ARBA00022679"/>
    </source>
</evidence>
<dbReference type="InterPro" id="IPR001525">
    <property type="entry name" value="C5_MeTfrase"/>
</dbReference>
<proteinExistence type="inferred from homology"/>
<keyword evidence="4" id="KW-0680">Restriction system</keyword>
<dbReference type="InterPro" id="IPR018117">
    <property type="entry name" value="C5_DNA_meth_AS"/>
</dbReference>
<dbReference type="EC" id="2.1.1.37" evidence="7"/>
<dbReference type="PROSITE" id="PS51679">
    <property type="entry name" value="SAM_MT_C5"/>
    <property type="match status" value="1"/>
</dbReference>
<reference evidence="8" key="1">
    <citation type="submission" date="2024-03" db="EMBL/GenBank/DDBJ databases">
        <title>Complete genome sequence of Mycoplasma felifaucium Z921 isolated from the trachea of a cheetah.</title>
        <authorList>
            <person name="Spergser J."/>
        </authorList>
    </citation>
    <scope>NUCLEOTIDE SEQUENCE [LARGE SCALE GENOMIC DNA]</scope>
    <source>
        <strain evidence="8">Z921</strain>
    </source>
</reference>
<dbReference type="PANTHER" id="PTHR46098:SF1">
    <property type="entry name" value="TRNA (CYTOSINE(38)-C(5))-METHYLTRANSFERASE"/>
    <property type="match status" value="1"/>
</dbReference>
<evidence type="ECO:0000256" key="3">
    <source>
        <dbReference type="ARBA" id="ARBA00022691"/>
    </source>
</evidence>
<keyword evidence="1 5" id="KW-0489">Methyltransferase</keyword>
<dbReference type="RefSeq" id="WP_338822288.1">
    <property type="nucleotide sequence ID" value="NZ_CP148067.1"/>
</dbReference>
<dbReference type="GO" id="GO:0008168">
    <property type="term" value="F:methyltransferase activity"/>
    <property type="evidence" value="ECO:0007669"/>
    <property type="project" value="UniProtKB-KW"/>
</dbReference>
<keyword evidence="9" id="KW-1185">Reference proteome</keyword>
<evidence type="ECO:0000256" key="4">
    <source>
        <dbReference type="ARBA" id="ARBA00022747"/>
    </source>
</evidence>
<sequence length="345" mass="39865">MYKIVSLFAGVGGIDLGFEKTGKFKTVWANEFDKNARLTFESNFNTILNEKDIRDVDPSEVPDIDVLISGFPCTSFSIAGYRKGFEDEKSGDLFFETLRFIVAKKPKVIFLENVKNLVSHDNGKTFQIIKDSLEQNGYKIKYKVLNAKDYGDIPQNRERIYIVGFINDNAYHNFEFPFPIKLTKTIIDMLEKNVNDKTFYYSKAKNVFYEALENNMVNMNSIYQWRRKYVRENKSNVCPTLTANMGTGGHNVPLIKTQKGIRKLTPRECFNFQGFPADFKLPKLANSHLYKQAGNSVVVPVIYRIAKNIITSLEIENQTFEKQVLDYLKENEITTFEDFKEIVNK</sequence>
<dbReference type="PROSITE" id="PS00094">
    <property type="entry name" value="C5_MTASE_1"/>
    <property type="match status" value="1"/>
</dbReference>
<evidence type="ECO:0000256" key="1">
    <source>
        <dbReference type="ARBA" id="ARBA00022603"/>
    </source>
</evidence>
<evidence type="ECO:0000256" key="5">
    <source>
        <dbReference type="PROSITE-ProRule" id="PRU01016"/>
    </source>
</evidence>
<dbReference type="GO" id="GO:0032259">
    <property type="term" value="P:methylation"/>
    <property type="evidence" value="ECO:0007669"/>
    <property type="project" value="UniProtKB-KW"/>
</dbReference>
<dbReference type="InterPro" id="IPR029063">
    <property type="entry name" value="SAM-dependent_MTases_sf"/>
</dbReference>
<accession>A0ABZ2RQJ9</accession>
<dbReference type="PROSITE" id="PS00095">
    <property type="entry name" value="C5_MTASE_2"/>
    <property type="match status" value="1"/>
</dbReference>
<evidence type="ECO:0000313" key="9">
    <source>
        <dbReference type="Proteomes" id="UP001477443"/>
    </source>
</evidence>
<protein>
    <recommendedName>
        <fullName evidence="7">Cytosine-specific methyltransferase</fullName>
        <ecNumber evidence="7">2.1.1.37</ecNumber>
    </recommendedName>
</protein>
<organism evidence="8 9">
    <name type="scientific">Mycoplasmopsis felifaucium</name>
    <dbReference type="NCBI Taxonomy" id="35768"/>
    <lineage>
        <taxon>Bacteria</taxon>
        <taxon>Bacillati</taxon>
        <taxon>Mycoplasmatota</taxon>
        <taxon>Mycoplasmoidales</taxon>
        <taxon>Metamycoplasmataceae</taxon>
        <taxon>Mycoplasmopsis</taxon>
    </lineage>
</organism>
<dbReference type="Gene3D" id="3.90.120.10">
    <property type="entry name" value="DNA Methylase, subunit A, domain 2"/>
    <property type="match status" value="1"/>
</dbReference>
<comment type="catalytic activity">
    <reaction evidence="7">
        <text>a 2'-deoxycytidine in DNA + S-adenosyl-L-methionine = a 5-methyl-2'-deoxycytidine in DNA + S-adenosyl-L-homocysteine + H(+)</text>
        <dbReference type="Rhea" id="RHEA:13681"/>
        <dbReference type="Rhea" id="RHEA-COMP:11369"/>
        <dbReference type="Rhea" id="RHEA-COMP:11370"/>
        <dbReference type="ChEBI" id="CHEBI:15378"/>
        <dbReference type="ChEBI" id="CHEBI:57856"/>
        <dbReference type="ChEBI" id="CHEBI:59789"/>
        <dbReference type="ChEBI" id="CHEBI:85452"/>
        <dbReference type="ChEBI" id="CHEBI:85454"/>
        <dbReference type="EC" id="2.1.1.37"/>
    </reaction>
</comment>
<feature type="active site" evidence="5">
    <location>
        <position position="73"/>
    </location>
</feature>
<dbReference type="NCBIfam" id="TIGR00675">
    <property type="entry name" value="dcm"/>
    <property type="match status" value="1"/>
</dbReference>
<dbReference type="EMBL" id="CP148067">
    <property type="protein sequence ID" value="WXL28747.1"/>
    <property type="molecule type" value="Genomic_DNA"/>
</dbReference>
<evidence type="ECO:0000313" key="8">
    <source>
        <dbReference type="EMBL" id="WXL28747.1"/>
    </source>
</evidence>
<dbReference type="SUPFAM" id="SSF53335">
    <property type="entry name" value="S-adenosyl-L-methionine-dependent methyltransferases"/>
    <property type="match status" value="1"/>
</dbReference>
<gene>
    <name evidence="8" type="ORF">WG617_01800</name>
</gene>
<dbReference type="Proteomes" id="UP001477443">
    <property type="component" value="Chromosome"/>
</dbReference>
<dbReference type="InterPro" id="IPR050750">
    <property type="entry name" value="C5-MTase"/>
</dbReference>
<evidence type="ECO:0000256" key="7">
    <source>
        <dbReference type="RuleBase" id="RU000417"/>
    </source>
</evidence>
<dbReference type="Pfam" id="PF00145">
    <property type="entry name" value="DNA_methylase"/>
    <property type="match status" value="1"/>
</dbReference>
<dbReference type="InterPro" id="IPR031303">
    <property type="entry name" value="C5_meth_CS"/>
</dbReference>
<dbReference type="CDD" id="cd00315">
    <property type="entry name" value="Cyt_C5_DNA_methylase"/>
    <property type="match status" value="1"/>
</dbReference>
<dbReference type="Gene3D" id="3.40.50.150">
    <property type="entry name" value="Vaccinia Virus protein VP39"/>
    <property type="match status" value="1"/>
</dbReference>
<dbReference type="PANTHER" id="PTHR46098">
    <property type="entry name" value="TRNA (CYTOSINE(38)-C(5))-METHYLTRANSFERASE"/>
    <property type="match status" value="1"/>
</dbReference>